<dbReference type="InterPro" id="IPR000055">
    <property type="entry name" value="Restrct_endonuc_typeI_TRD"/>
</dbReference>
<evidence type="ECO:0000256" key="7">
    <source>
        <dbReference type="ARBA" id="ARBA00023125"/>
    </source>
</evidence>
<proteinExistence type="inferred from homology"/>
<evidence type="ECO:0000313" key="12">
    <source>
        <dbReference type="Proteomes" id="UP001220064"/>
    </source>
</evidence>
<dbReference type="GO" id="GO:0016787">
    <property type="term" value="F:hydrolase activity"/>
    <property type="evidence" value="ECO:0007669"/>
    <property type="project" value="UniProtKB-KW"/>
</dbReference>
<keyword evidence="5" id="KW-0949">S-adenosyl-L-methionine</keyword>
<reference evidence="11 12" key="1">
    <citation type="submission" date="2020-10" db="EMBL/GenBank/DDBJ databases">
        <title>Complete genome sequence of Corynebacterium massiliense DSM 45435, type strain of Corynebacterium massiliense.</title>
        <authorList>
            <person name="Busche T."/>
            <person name="Kalinowski J."/>
            <person name="Ruckert C."/>
        </authorList>
    </citation>
    <scope>NUCLEOTIDE SEQUENCE [LARGE SCALE GENOMIC DNA]</scope>
    <source>
        <strain evidence="11 12">DSM 45435</strain>
    </source>
</reference>
<protein>
    <recommendedName>
        <fullName evidence="2">site-specific DNA-methyltransferase (adenine-specific)</fullName>
        <ecNumber evidence="2">2.1.1.72</ecNumber>
    </recommendedName>
</protein>
<dbReference type="Gene3D" id="3.90.220.20">
    <property type="entry name" value="DNA methylase specificity domains"/>
    <property type="match status" value="1"/>
</dbReference>
<sequence length="827" mass="93614">MAKQEVKVDLWVAKQLDEAEIKDYDPQGSDIPELNEALKTASKTGKGGPGYPEYVAVVKDFVIVIENKANQDFHIKLNDDGVVELSDIKAVRDYAVNGALHYARHISTKSEFTKVFAIAVSGGEKRHRITPFYVDDRGEFKQLDDIESFIWFNESNIYEYYTRHVLEEVTDYEKTTKEILKDAAELHEKLRTFGTLKDQDKPLVVSGILLALDEVEYGNFSIASLQGDKLAGSRDGDKIMAAIKARLTRSNVGPDAKRDKLLREFAVITDSVRLNEVNPTLGKTPLKYYTEFLNKRVFQAIKYQQTSEDFIGRFYGEFMSYSGGDGQSLGIILTPKHMTDLMVDLVDVRPDDIVLDPTCGTAGFLIAAMHKMLHAAESDSQRRSIKKKQLHGFEIQPNMFAIAATNMILRDDGNSNIQAAGFLSQHPADLQLQKHATVGLMNPPYSQGKDDPNQYEILFTEHLLDSMTEEGRVAVIIPQSSVANKTKIERETKRRILERHTLEGVITCNPNTFYGVGTHACIAVFTAGVPHPPEHEAKFIDFRDDGYEVRPHIGLMDGDTAKDKRQHLLEVWNGNLEAPSKFCVSSKVLPDDEWLHSFYYFNDAVPSITDFEKTVGDYLTFRFLMVMQNREYLFAKESDLIDSSLPVDVPPLEEKEWLDFQLPEIFTDMQRGKRLKTADQVPGDVPYVSSSALNNGVDAFIEIAPKCRVFTDCISLANSGSVGKAFYEPFTYVASDHVTMLKRTGASPFLYLFLATTIEQQKSNFNFNREINDRRLKVLKIMLPTTSNGQPDFEYMEQYVRKLLSHKFHQYAAFLNRPQGCEETEVD</sequence>
<dbReference type="PANTHER" id="PTHR42933">
    <property type="entry name" value="SLR6095 PROTEIN"/>
    <property type="match status" value="1"/>
</dbReference>
<keyword evidence="4" id="KW-0808">Transferase</keyword>
<dbReference type="InterPro" id="IPR029063">
    <property type="entry name" value="SAM-dependent_MTases_sf"/>
</dbReference>
<dbReference type="EMBL" id="CP063189">
    <property type="protein sequence ID" value="WCZ31839.1"/>
    <property type="molecule type" value="Genomic_DNA"/>
</dbReference>
<name>A0ABY7U5L9_9CORY</name>
<evidence type="ECO:0000256" key="2">
    <source>
        <dbReference type="ARBA" id="ARBA00011900"/>
    </source>
</evidence>
<evidence type="ECO:0000256" key="3">
    <source>
        <dbReference type="ARBA" id="ARBA00022603"/>
    </source>
</evidence>
<evidence type="ECO:0000259" key="10">
    <source>
        <dbReference type="Pfam" id="PF02384"/>
    </source>
</evidence>
<dbReference type="SUPFAM" id="SSF53335">
    <property type="entry name" value="S-adenosyl-L-methionine-dependent methyltransferases"/>
    <property type="match status" value="1"/>
</dbReference>
<keyword evidence="12" id="KW-1185">Reference proteome</keyword>
<keyword evidence="7" id="KW-0238">DNA-binding</keyword>
<dbReference type="PANTHER" id="PTHR42933:SF1">
    <property type="entry name" value="SITE-SPECIFIC DNA-METHYLTRANSFERASE (ADENINE-SPECIFIC)"/>
    <property type="match status" value="1"/>
</dbReference>
<dbReference type="Pfam" id="PF01420">
    <property type="entry name" value="Methylase_S"/>
    <property type="match status" value="1"/>
</dbReference>
<dbReference type="Proteomes" id="UP001220064">
    <property type="component" value="Chromosome"/>
</dbReference>
<dbReference type="SUPFAM" id="SSF116734">
    <property type="entry name" value="DNA methylase specificity domain"/>
    <property type="match status" value="1"/>
</dbReference>
<dbReference type="EC" id="2.1.1.72" evidence="2"/>
<accession>A0ABY7U5L9</accession>
<evidence type="ECO:0000256" key="1">
    <source>
        <dbReference type="ARBA" id="ARBA00010923"/>
    </source>
</evidence>
<comment type="similarity">
    <text evidence="1">Belongs to the type-I restriction system S methylase family.</text>
</comment>
<keyword evidence="3" id="KW-0489">Methyltransferase</keyword>
<dbReference type="RefSeq" id="WP_022862724.1">
    <property type="nucleotide sequence ID" value="NZ_ATVG01000003.1"/>
</dbReference>
<dbReference type="Gene3D" id="3.40.50.150">
    <property type="entry name" value="Vaccinia Virus protein VP39"/>
    <property type="match status" value="1"/>
</dbReference>
<comment type="catalytic activity">
    <reaction evidence="8">
        <text>a 2'-deoxyadenosine in DNA + S-adenosyl-L-methionine = an N(6)-methyl-2'-deoxyadenosine in DNA + S-adenosyl-L-homocysteine + H(+)</text>
        <dbReference type="Rhea" id="RHEA:15197"/>
        <dbReference type="Rhea" id="RHEA-COMP:12418"/>
        <dbReference type="Rhea" id="RHEA-COMP:12419"/>
        <dbReference type="ChEBI" id="CHEBI:15378"/>
        <dbReference type="ChEBI" id="CHEBI:57856"/>
        <dbReference type="ChEBI" id="CHEBI:59789"/>
        <dbReference type="ChEBI" id="CHEBI:90615"/>
        <dbReference type="ChEBI" id="CHEBI:90616"/>
        <dbReference type="EC" id="2.1.1.72"/>
    </reaction>
</comment>
<feature type="domain" description="DNA methylase adenine-specific" evidence="10">
    <location>
        <begin position="307"/>
        <end position="551"/>
    </location>
</feature>
<evidence type="ECO:0000313" key="11">
    <source>
        <dbReference type="EMBL" id="WCZ31839.1"/>
    </source>
</evidence>
<feature type="domain" description="Type I restriction modification DNA specificity" evidence="9">
    <location>
        <begin position="655"/>
        <end position="803"/>
    </location>
</feature>
<dbReference type="InterPro" id="IPR051537">
    <property type="entry name" value="DNA_Adenine_Mtase"/>
</dbReference>
<evidence type="ECO:0000256" key="8">
    <source>
        <dbReference type="ARBA" id="ARBA00047942"/>
    </source>
</evidence>
<dbReference type="InterPro" id="IPR003356">
    <property type="entry name" value="DNA_methylase_A-5"/>
</dbReference>
<evidence type="ECO:0000256" key="5">
    <source>
        <dbReference type="ARBA" id="ARBA00022691"/>
    </source>
</evidence>
<evidence type="ECO:0000256" key="6">
    <source>
        <dbReference type="ARBA" id="ARBA00022747"/>
    </source>
</evidence>
<evidence type="ECO:0000259" key="9">
    <source>
        <dbReference type="Pfam" id="PF01420"/>
    </source>
</evidence>
<organism evidence="11 12">
    <name type="scientific">Corynebacterium massiliense DSM 45435</name>
    <dbReference type="NCBI Taxonomy" id="1121364"/>
    <lineage>
        <taxon>Bacteria</taxon>
        <taxon>Bacillati</taxon>
        <taxon>Actinomycetota</taxon>
        <taxon>Actinomycetes</taxon>
        <taxon>Mycobacteriales</taxon>
        <taxon>Corynebacteriaceae</taxon>
        <taxon>Corynebacterium</taxon>
    </lineage>
</organism>
<dbReference type="Pfam" id="PF02384">
    <property type="entry name" value="N6_Mtase"/>
    <property type="match status" value="1"/>
</dbReference>
<gene>
    <name evidence="11" type="primary">bcgIA</name>
    <name evidence="11" type="ORF">CMASS_01900</name>
</gene>
<evidence type="ECO:0000256" key="4">
    <source>
        <dbReference type="ARBA" id="ARBA00022679"/>
    </source>
</evidence>
<dbReference type="PRINTS" id="PR00507">
    <property type="entry name" value="N12N6MTFRASE"/>
</dbReference>
<keyword evidence="6" id="KW-0680">Restriction system</keyword>
<keyword evidence="11" id="KW-0378">Hydrolase</keyword>
<dbReference type="InterPro" id="IPR044946">
    <property type="entry name" value="Restrct_endonuc_typeI_TRD_sf"/>
</dbReference>